<evidence type="ECO:0000313" key="2">
    <source>
        <dbReference type="Proteomes" id="UP001056120"/>
    </source>
</evidence>
<keyword evidence="2" id="KW-1185">Reference proteome</keyword>
<organism evidence="1 2">
    <name type="scientific">Smallanthus sonchifolius</name>
    <dbReference type="NCBI Taxonomy" id="185202"/>
    <lineage>
        <taxon>Eukaryota</taxon>
        <taxon>Viridiplantae</taxon>
        <taxon>Streptophyta</taxon>
        <taxon>Embryophyta</taxon>
        <taxon>Tracheophyta</taxon>
        <taxon>Spermatophyta</taxon>
        <taxon>Magnoliopsida</taxon>
        <taxon>eudicotyledons</taxon>
        <taxon>Gunneridae</taxon>
        <taxon>Pentapetalae</taxon>
        <taxon>asterids</taxon>
        <taxon>campanulids</taxon>
        <taxon>Asterales</taxon>
        <taxon>Asteraceae</taxon>
        <taxon>Asteroideae</taxon>
        <taxon>Heliantheae alliance</taxon>
        <taxon>Millerieae</taxon>
        <taxon>Smallanthus</taxon>
    </lineage>
</organism>
<dbReference type="EMBL" id="CM042046">
    <property type="protein sequence ID" value="KAI3677215.1"/>
    <property type="molecule type" value="Genomic_DNA"/>
</dbReference>
<proteinExistence type="predicted"/>
<gene>
    <name evidence="1" type="ORF">L1987_86838</name>
</gene>
<name>A0ACB8Y1P2_9ASTR</name>
<accession>A0ACB8Y1P2</accession>
<comment type="caution">
    <text evidence="1">The sequence shown here is derived from an EMBL/GenBank/DDBJ whole genome shotgun (WGS) entry which is preliminary data.</text>
</comment>
<sequence>MIVGFAGNVKAGEAYNRHPPRESLISVNDDVDPITPQQVHISLVGEDKMRISWITEDHTPATVHYGTSPGKYEYSTNGTVSSYKYNNYTSGEIHEVVIGPLTGHSTTYYYWFGGSSPEYSFKTPPVHLPIKFVLVGDLGQTDVTQSTLEHIAQSNYDVLISPGDLSCADTEQTYWDSFGRLVEPLASKRRGW</sequence>
<reference evidence="2" key="1">
    <citation type="journal article" date="2022" name="Mol. Ecol. Resour.">
        <title>The genomes of chicory, endive, great burdock and yacon provide insights into Asteraceae palaeo-polyploidization history and plant inulin production.</title>
        <authorList>
            <person name="Fan W."/>
            <person name="Wang S."/>
            <person name="Wang H."/>
            <person name="Wang A."/>
            <person name="Jiang F."/>
            <person name="Liu H."/>
            <person name="Zhao H."/>
            <person name="Xu D."/>
            <person name="Zhang Y."/>
        </authorList>
    </citation>
    <scope>NUCLEOTIDE SEQUENCE [LARGE SCALE GENOMIC DNA]</scope>
    <source>
        <strain evidence="2">cv. Yunnan</strain>
    </source>
</reference>
<protein>
    <submittedName>
        <fullName evidence="1">Uncharacterized protein</fullName>
    </submittedName>
</protein>
<dbReference type="Proteomes" id="UP001056120">
    <property type="component" value="Linkage Group LG29"/>
</dbReference>
<reference evidence="1 2" key="2">
    <citation type="journal article" date="2022" name="Mol. Ecol. Resour.">
        <title>The genomes of chicory, endive, great burdock and yacon provide insights into Asteraceae paleo-polyploidization history and plant inulin production.</title>
        <authorList>
            <person name="Fan W."/>
            <person name="Wang S."/>
            <person name="Wang H."/>
            <person name="Wang A."/>
            <person name="Jiang F."/>
            <person name="Liu H."/>
            <person name="Zhao H."/>
            <person name="Xu D."/>
            <person name="Zhang Y."/>
        </authorList>
    </citation>
    <scope>NUCLEOTIDE SEQUENCE [LARGE SCALE GENOMIC DNA]</scope>
    <source>
        <strain evidence="2">cv. Yunnan</strain>
        <tissue evidence="1">Leaves</tissue>
    </source>
</reference>
<evidence type="ECO:0000313" key="1">
    <source>
        <dbReference type="EMBL" id="KAI3677215.1"/>
    </source>
</evidence>